<sequence>MYGGSSEWKGKERDEDRPRKEKSPKIAFQCLNRVMIVKDDGEVKSGSSIGEVSTFSEAGGLSDDSHYERDLLVVRSEKGGSLVNRQVKVMFTLGRYENRVQFDKKVIHDGVTNQFTFIHLGQRVVLKPLSQREVHEDQKKMNVKGE</sequence>
<evidence type="ECO:0000313" key="2">
    <source>
        <dbReference type="EMBL" id="RDY03599.1"/>
    </source>
</evidence>
<protein>
    <submittedName>
        <fullName evidence="2">Uncharacterized protein</fullName>
    </submittedName>
</protein>
<organism evidence="2 3">
    <name type="scientific">Mucuna pruriens</name>
    <name type="common">Velvet bean</name>
    <name type="synonym">Dolichos pruriens</name>
    <dbReference type="NCBI Taxonomy" id="157652"/>
    <lineage>
        <taxon>Eukaryota</taxon>
        <taxon>Viridiplantae</taxon>
        <taxon>Streptophyta</taxon>
        <taxon>Embryophyta</taxon>
        <taxon>Tracheophyta</taxon>
        <taxon>Spermatophyta</taxon>
        <taxon>Magnoliopsida</taxon>
        <taxon>eudicotyledons</taxon>
        <taxon>Gunneridae</taxon>
        <taxon>Pentapetalae</taxon>
        <taxon>rosids</taxon>
        <taxon>fabids</taxon>
        <taxon>Fabales</taxon>
        <taxon>Fabaceae</taxon>
        <taxon>Papilionoideae</taxon>
        <taxon>50 kb inversion clade</taxon>
        <taxon>NPAAA clade</taxon>
        <taxon>indigoferoid/millettioid clade</taxon>
        <taxon>Phaseoleae</taxon>
        <taxon>Mucuna</taxon>
    </lineage>
</organism>
<evidence type="ECO:0000256" key="1">
    <source>
        <dbReference type="SAM" id="MobiDB-lite"/>
    </source>
</evidence>
<gene>
    <name evidence="2" type="ORF">CR513_12800</name>
</gene>
<feature type="compositionally biased region" description="Basic and acidic residues" evidence="1">
    <location>
        <begin position="8"/>
        <end position="24"/>
    </location>
</feature>
<dbReference type="EMBL" id="QJKJ01002262">
    <property type="protein sequence ID" value="RDY03599.1"/>
    <property type="molecule type" value="Genomic_DNA"/>
</dbReference>
<feature type="region of interest" description="Disordered" evidence="1">
    <location>
        <begin position="1"/>
        <end position="24"/>
    </location>
</feature>
<accession>A0A371HLD5</accession>
<dbReference type="Proteomes" id="UP000257109">
    <property type="component" value="Unassembled WGS sequence"/>
</dbReference>
<reference evidence="2" key="1">
    <citation type="submission" date="2018-05" db="EMBL/GenBank/DDBJ databases">
        <title>Draft genome of Mucuna pruriens seed.</title>
        <authorList>
            <person name="Nnadi N.E."/>
            <person name="Vos R."/>
            <person name="Hasami M.H."/>
            <person name="Devisetty U.K."/>
            <person name="Aguiy J.C."/>
        </authorList>
    </citation>
    <scope>NUCLEOTIDE SEQUENCE [LARGE SCALE GENOMIC DNA]</scope>
    <source>
        <strain evidence="2">JCA_2017</strain>
    </source>
</reference>
<keyword evidence="3" id="KW-1185">Reference proteome</keyword>
<name>A0A371HLD5_MUCPR</name>
<evidence type="ECO:0000313" key="3">
    <source>
        <dbReference type="Proteomes" id="UP000257109"/>
    </source>
</evidence>
<feature type="non-terminal residue" evidence="2">
    <location>
        <position position="1"/>
    </location>
</feature>
<comment type="caution">
    <text evidence="2">The sequence shown here is derived from an EMBL/GenBank/DDBJ whole genome shotgun (WGS) entry which is preliminary data.</text>
</comment>
<dbReference type="AlphaFoldDB" id="A0A371HLD5"/>
<dbReference type="OrthoDB" id="1747743at2759"/>
<proteinExistence type="predicted"/>